<dbReference type="PROSITE" id="PS50011">
    <property type="entry name" value="PROTEIN_KINASE_DOM"/>
    <property type="match status" value="1"/>
</dbReference>
<dbReference type="InterPro" id="IPR008271">
    <property type="entry name" value="Ser/Thr_kinase_AS"/>
</dbReference>
<dbReference type="FunFam" id="1.10.510.10:FF:000468">
    <property type="entry name" value="PTI1-like tyrosine-protein kinase 3"/>
    <property type="match status" value="1"/>
</dbReference>
<accession>A0AAX6E626</accession>
<feature type="domain" description="Protein kinase" evidence="12">
    <location>
        <begin position="276"/>
        <end position="615"/>
    </location>
</feature>
<feature type="transmembrane region" description="Helical" evidence="10">
    <location>
        <begin position="278"/>
        <end position="299"/>
    </location>
</feature>
<evidence type="ECO:0000256" key="11">
    <source>
        <dbReference type="SAM" id="SignalP"/>
    </source>
</evidence>
<feature type="signal peptide" evidence="11">
    <location>
        <begin position="1"/>
        <end position="24"/>
    </location>
</feature>
<evidence type="ECO:0000313" key="15">
    <source>
        <dbReference type="Proteomes" id="UP001140949"/>
    </source>
</evidence>
<gene>
    <name evidence="14" type="ORF">M6B38_207050</name>
</gene>
<dbReference type="Gene3D" id="3.10.350.10">
    <property type="entry name" value="LysM domain"/>
    <property type="match status" value="1"/>
</dbReference>
<dbReference type="InterPro" id="IPR056563">
    <property type="entry name" value="LysM3_LYK4_5"/>
</dbReference>
<keyword evidence="5" id="KW-0547">Nucleotide-binding</keyword>
<keyword evidence="4 11" id="KW-0732">Signal</keyword>
<dbReference type="InterPro" id="IPR056562">
    <property type="entry name" value="LysM2_CERK1_LYK3_4_5"/>
</dbReference>
<dbReference type="GO" id="GO:0004672">
    <property type="term" value="F:protein kinase activity"/>
    <property type="evidence" value="ECO:0007669"/>
    <property type="project" value="InterPro"/>
</dbReference>
<feature type="chain" id="PRO_5043746872" evidence="11">
    <location>
        <begin position="25"/>
        <end position="627"/>
    </location>
</feature>
<dbReference type="EMBL" id="JANAVB010039816">
    <property type="protein sequence ID" value="KAJ6799496.1"/>
    <property type="molecule type" value="Genomic_DNA"/>
</dbReference>
<evidence type="ECO:0000259" key="12">
    <source>
        <dbReference type="PROSITE" id="PS50011"/>
    </source>
</evidence>
<dbReference type="SMART" id="SM00257">
    <property type="entry name" value="LysM"/>
    <property type="match status" value="2"/>
</dbReference>
<dbReference type="GO" id="GO:0005524">
    <property type="term" value="F:ATP binding"/>
    <property type="evidence" value="ECO:0007669"/>
    <property type="project" value="UniProtKB-KW"/>
</dbReference>
<keyword evidence="8 10" id="KW-0472">Membrane</keyword>
<evidence type="ECO:0000256" key="9">
    <source>
        <dbReference type="ARBA" id="ARBA00023157"/>
    </source>
</evidence>
<protein>
    <submittedName>
        <fullName evidence="14">Protein LYK5-like</fullName>
    </submittedName>
</protein>
<proteinExistence type="predicted"/>
<keyword evidence="7 10" id="KW-1133">Transmembrane helix</keyword>
<dbReference type="InterPro" id="IPR011009">
    <property type="entry name" value="Kinase-like_dom_sf"/>
</dbReference>
<reference evidence="14" key="2">
    <citation type="submission" date="2023-04" db="EMBL/GenBank/DDBJ databases">
        <authorList>
            <person name="Bruccoleri R.E."/>
            <person name="Oakeley E.J."/>
            <person name="Faust A.-M."/>
            <person name="Dessus-Babus S."/>
            <person name="Altorfer M."/>
            <person name="Burckhardt D."/>
            <person name="Oertli M."/>
            <person name="Naumann U."/>
            <person name="Petersen F."/>
            <person name="Wong J."/>
        </authorList>
    </citation>
    <scope>NUCLEOTIDE SEQUENCE</scope>
    <source>
        <strain evidence="14">GSM-AAB239-AS_SAM_17_03QT</strain>
        <tissue evidence="14">Leaf</tissue>
    </source>
</reference>
<evidence type="ECO:0000313" key="14">
    <source>
        <dbReference type="EMBL" id="KAJ6799496.1"/>
    </source>
</evidence>
<dbReference type="InterPro" id="IPR000719">
    <property type="entry name" value="Prot_kinase_dom"/>
</dbReference>
<evidence type="ECO:0000259" key="13">
    <source>
        <dbReference type="PROSITE" id="PS51782"/>
    </source>
</evidence>
<evidence type="ECO:0000256" key="2">
    <source>
        <dbReference type="ARBA" id="ARBA00022475"/>
    </source>
</evidence>
<dbReference type="InterPro" id="IPR036779">
    <property type="entry name" value="LysM_dom_sf"/>
</dbReference>
<dbReference type="Pfam" id="PF00069">
    <property type="entry name" value="Pkinase"/>
    <property type="match status" value="1"/>
</dbReference>
<dbReference type="PROSITE" id="PS00108">
    <property type="entry name" value="PROTEIN_KINASE_ST"/>
    <property type="match status" value="1"/>
</dbReference>
<dbReference type="SMART" id="SM00220">
    <property type="entry name" value="S_TKc"/>
    <property type="match status" value="1"/>
</dbReference>
<evidence type="ECO:0000256" key="10">
    <source>
        <dbReference type="SAM" id="Phobius"/>
    </source>
</evidence>
<dbReference type="PANTHER" id="PTHR45927">
    <property type="entry name" value="LYSM-DOMAIN RECEPTOR-LIKE KINASE-RELATED"/>
    <property type="match status" value="1"/>
</dbReference>
<dbReference type="Gene3D" id="3.30.200.20">
    <property type="entry name" value="Phosphorylase Kinase, domain 1"/>
    <property type="match status" value="1"/>
</dbReference>
<evidence type="ECO:0000256" key="3">
    <source>
        <dbReference type="ARBA" id="ARBA00022692"/>
    </source>
</evidence>
<dbReference type="Gene3D" id="1.10.510.10">
    <property type="entry name" value="Transferase(Phosphotransferase) domain 1"/>
    <property type="match status" value="1"/>
</dbReference>
<evidence type="ECO:0000256" key="1">
    <source>
        <dbReference type="ARBA" id="ARBA00004162"/>
    </source>
</evidence>
<dbReference type="InterPro" id="IPR052611">
    <property type="entry name" value="Plant_RLK_LysM"/>
</dbReference>
<reference evidence="14" key="1">
    <citation type="journal article" date="2023" name="GigaByte">
        <title>Genome assembly of the bearded iris, Iris pallida Lam.</title>
        <authorList>
            <person name="Bruccoleri R.E."/>
            <person name="Oakeley E.J."/>
            <person name="Faust A.M.E."/>
            <person name="Altorfer M."/>
            <person name="Dessus-Babus S."/>
            <person name="Burckhardt D."/>
            <person name="Oertli M."/>
            <person name="Naumann U."/>
            <person name="Petersen F."/>
            <person name="Wong J."/>
        </authorList>
    </citation>
    <scope>NUCLEOTIDE SEQUENCE</scope>
    <source>
        <strain evidence="14">GSM-AAB239-AS_SAM_17_03QT</strain>
    </source>
</reference>
<dbReference type="Pfam" id="PF23446">
    <property type="entry name" value="LysM1_NFP_LYK"/>
    <property type="match status" value="1"/>
</dbReference>
<keyword evidence="6" id="KW-0067">ATP-binding</keyword>
<evidence type="ECO:0000256" key="8">
    <source>
        <dbReference type="ARBA" id="ARBA00023136"/>
    </source>
</evidence>
<comment type="subcellular location">
    <subcellularLocation>
        <location evidence="1">Cell membrane</location>
        <topology evidence="1">Single-pass membrane protein</topology>
    </subcellularLocation>
</comment>
<dbReference type="SUPFAM" id="SSF56112">
    <property type="entry name" value="Protein kinase-like (PK-like)"/>
    <property type="match status" value="1"/>
</dbReference>
<name>A0AAX6E626_IRIPA</name>
<organism evidence="14 15">
    <name type="scientific">Iris pallida</name>
    <name type="common">Sweet iris</name>
    <dbReference type="NCBI Taxonomy" id="29817"/>
    <lineage>
        <taxon>Eukaryota</taxon>
        <taxon>Viridiplantae</taxon>
        <taxon>Streptophyta</taxon>
        <taxon>Embryophyta</taxon>
        <taxon>Tracheophyta</taxon>
        <taxon>Spermatophyta</taxon>
        <taxon>Magnoliopsida</taxon>
        <taxon>Liliopsida</taxon>
        <taxon>Asparagales</taxon>
        <taxon>Iridaceae</taxon>
        <taxon>Iridoideae</taxon>
        <taxon>Irideae</taxon>
        <taxon>Iris</taxon>
    </lineage>
</organism>
<evidence type="ECO:0000256" key="7">
    <source>
        <dbReference type="ARBA" id="ARBA00022989"/>
    </source>
</evidence>
<dbReference type="AlphaFoldDB" id="A0AAX6E626"/>
<dbReference type="GO" id="GO:0005886">
    <property type="term" value="C:plasma membrane"/>
    <property type="evidence" value="ECO:0007669"/>
    <property type="project" value="UniProtKB-SubCell"/>
</dbReference>
<dbReference type="Pfam" id="PF23472">
    <property type="entry name" value="LysM2_CERK1_LYK3_4_5"/>
    <property type="match status" value="1"/>
</dbReference>
<keyword evidence="15" id="KW-1185">Reference proteome</keyword>
<evidence type="ECO:0000256" key="6">
    <source>
        <dbReference type="ARBA" id="ARBA00022840"/>
    </source>
</evidence>
<dbReference type="CDD" id="cd00118">
    <property type="entry name" value="LysM"/>
    <property type="match status" value="1"/>
</dbReference>
<dbReference type="Proteomes" id="UP001140949">
    <property type="component" value="Unassembled WGS sequence"/>
</dbReference>
<sequence>MQRSRRRLSCFIFSLFFFASGIKAQQGYSGNDVLDCNYPMKAAPSPSYLYTCSEPRQHSCHAFLIYKSRQGYNSTETISHLLRSDSSELARINNVSNPYIFPANKEVIVPVNCSCLGQYYYQAITFYVIDSDDTYYSLANDQYQGLSSCSALMGENLYDAENLSVGLKLLVPLRCACPTRNQSRDGVKYLLTYSINENDTVPDISERFNVSVKESLAANGFTDDHEEAVIYPNTTLLIPLQSEPLSSQTIILEPIVYAPPPVSASTVNGEPKRSKKKLHFGLGAGVASLAVLCLLSLLLRRCHRKKMGRIKGKIRSTPTKHILDAMCGIDRVLKVFDVDELKAATKDFSSECRIQGSVYGGMVGGTMVAIKRESRDVMSKEVNILYKLNHFNLISLRGISTGDQHCYLVYEYMKNGCLRDWLRDPSRSGLWNWTLRVQIATDVANGLDYLHNFSYPPYVHKDIKTSNVLLDTNMRAKITNFSLATSSDGGKEGPNLTKNVEGTLGYMAPEYLECGNVTPMLDVYSFGVVMAELITGKGAIVEHQGRQRLLSEMLISIVDGDNALEVLGDFMDPDLRMRSPIALVMEVAKLCVACLARDLGKRPNMCEVVSALSRIQRDTEMWALAYQ</sequence>
<feature type="domain" description="LysM" evidence="13">
    <location>
        <begin position="191"/>
        <end position="238"/>
    </location>
</feature>
<comment type="caution">
    <text evidence="14">The sequence shown here is derived from an EMBL/GenBank/DDBJ whole genome shotgun (WGS) entry which is preliminary data.</text>
</comment>
<evidence type="ECO:0000256" key="4">
    <source>
        <dbReference type="ARBA" id="ARBA00022729"/>
    </source>
</evidence>
<dbReference type="InterPro" id="IPR018392">
    <property type="entry name" value="LysM"/>
</dbReference>
<dbReference type="PANTHER" id="PTHR45927:SF11">
    <property type="entry name" value="LYSM DOMAIN RECEPTOR-LIKE KINASE 4"/>
    <property type="match status" value="1"/>
</dbReference>
<evidence type="ECO:0000256" key="5">
    <source>
        <dbReference type="ARBA" id="ARBA00022741"/>
    </source>
</evidence>
<dbReference type="Pfam" id="PF23473">
    <property type="entry name" value="LysM3_LYK4_5"/>
    <property type="match status" value="1"/>
</dbReference>
<keyword evidence="2" id="KW-1003">Cell membrane</keyword>
<dbReference type="InterPro" id="IPR056561">
    <property type="entry name" value="NFP_LYK_LysM1"/>
</dbReference>
<dbReference type="PROSITE" id="PS51782">
    <property type="entry name" value="LYSM"/>
    <property type="match status" value="1"/>
</dbReference>
<keyword evidence="9" id="KW-1015">Disulfide bond</keyword>
<keyword evidence="3 10" id="KW-0812">Transmembrane</keyword>